<feature type="transmembrane region" description="Helical" evidence="5">
    <location>
        <begin position="317"/>
        <end position="337"/>
    </location>
</feature>
<dbReference type="PROSITE" id="PS00217">
    <property type="entry name" value="SUGAR_TRANSPORT_2"/>
    <property type="match status" value="1"/>
</dbReference>
<dbReference type="RefSeq" id="WP_132543127.1">
    <property type="nucleotide sequence ID" value="NZ_SLWY01000013.1"/>
</dbReference>
<evidence type="ECO:0000256" key="2">
    <source>
        <dbReference type="ARBA" id="ARBA00022692"/>
    </source>
</evidence>
<dbReference type="GO" id="GO:0005886">
    <property type="term" value="C:plasma membrane"/>
    <property type="evidence" value="ECO:0007669"/>
    <property type="project" value="TreeGrafter"/>
</dbReference>
<dbReference type="Gene3D" id="1.20.1250.20">
    <property type="entry name" value="MFS general substrate transporter like domains"/>
    <property type="match status" value="1"/>
</dbReference>
<keyword evidence="4 5" id="KW-0472">Membrane</keyword>
<feature type="transmembrane region" description="Helical" evidence="5">
    <location>
        <begin position="290"/>
        <end position="310"/>
    </location>
</feature>
<feature type="transmembrane region" description="Helical" evidence="5">
    <location>
        <begin position="55"/>
        <end position="73"/>
    </location>
</feature>
<dbReference type="OrthoDB" id="5858672at2"/>
<evidence type="ECO:0000313" key="8">
    <source>
        <dbReference type="Proteomes" id="UP000295765"/>
    </source>
</evidence>
<evidence type="ECO:0000256" key="3">
    <source>
        <dbReference type="ARBA" id="ARBA00022989"/>
    </source>
</evidence>
<feature type="transmembrane region" description="Helical" evidence="5">
    <location>
        <begin position="343"/>
        <end position="363"/>
    </location>
</feature>
<dbReference type="InterPro" id="IPR011701">
    <property type="entry name" value="MFS"/>
</dbReference>
<dbReference type="AlphaFoldDB" id="A0A4R2L0J8"/>
<dbReference type="Pfam" id="PF07690">
    <property type="entry name" value="MFS_1"/>
    <property type="match status" value="1"/>
</dbReference>
<feature type="transmembrane region" description="Helical" evidence="5">
    <location>
        <begin position="144"/>
        <end position="167"/>
    </location>
</feature>
<feature type="transmembrane region" description="Helical" evidence="5">
    <location>
        <begin position="375"/>
        <end position="395"/>
    </location>
</feature>
<evidence type="ECO:0000313" key="7">
    <source>
        <dbReference type="EMBL" id="TCO80531.1"/>
    </source>
</evidence>
<feature type="transmembrane region" description="Helical" evidence="5">
    <location>
        <begin position="17"/>
        <end position="43"/>
    </location>
</feature>
<dbReference type="Proteomes" id="UP000295765">
    <property type="component" value="Unassembled WGS sequence"/>
</dbReference>
<comment type="subcellular location">
    <subcellularLocation>
        <location evidence="1">Membrane</location>
        <topology evidence="1">Multi-pass membrane protein</topology>
    </subcellularLocation>
</comment>
<protein>
    <submittedName>
        <fullName evidence="7">Benzoate transport</fullName>
    </submittedName>
</protein>
<organism evidence="7 8">
    <name type="scientific">Plasticicumulans lactativorans</name>
    <dbReference type="NCBI Taxonomy" id="1133106"/>
    <lineage>
        <taxon>Bacteria</taxon>
        <taxon>Pseudomonadati</taxon>
        <taxon>Pseudomonadota</taxon>
        <taxon>Gammaproteobacteria</taxon>
        <taxon>Candidatus Competibacteraceae</taxon>
        <taxon>Plasticicumulans</taxon>
    </lineage>
</organism>
<keyword evidence="3 5" id="KW-1133">Transmembrane helix</keyword>
<dbReference type="InterPro" id="IPR036259">
    <property type="entry name" value="MFS_trans_sf"/>
</dbReference>
<dbReference type="InterPro" id="IPR005829">
    <property type="entry name" value="Sugar_transporter_CS"/>
</dbReference>
<gene>
    <name evidence="7" type="ORF">EV699_1139</name>
</gene>
<feature type="transmembrane region" description="Helical" evidence="5">
    <location>
        <begin position="110"/>
        <end position="132"/>
    </location>
</feature>
<evidence type="ECO:0000256" key="5">
    <source>
        <dbReference type="SAM" id="Phobius"/>
    </source>
</evidence>
<accession>A0A4R2L0J8</accession>
<name>A0A4R2L0J8_9GAMM</name>
<dbReference type="PANTHER" id="PTHR23508:SF10">
    <property type="entry name" value="CARBOXYLIC ACID TRANSPORTER PROTEIN HOMOLOG"/>
    <property type="match status" value="1"/>
</dbReference>
<proteinExistence type="predicted"/>
<comment type="caution">
    <text evidence="7">The sequence shown here is derived from an EMBL/GenBank/DDBJ whole genome shotgun (WGS) entry which is preliminary data.</text>
</comment>
<dbReference type="SUPFAM" id="SSF103473">
    <property type="entry name" value="MFS general substrate transporter"/>
    <property type="match status" value="1"/>
</dbReference>
<feature type="domain" description="Major facilitator superfamily (MFS) profile" evidence="6">
    <location>
        <begin position="19"/>
        <end position="431"/>
    </location>
</feature>
<feature type="transmembrane region" description="Helical" evidence="5">
    <location>
        <begin position="173"/>
        <end position="193"/>
    </location>
</feature>
<feature type="transmembrane region" description="Helical" evidence="5">
    <location>
        <begin position="85"/>
        <end position="104"/>
    </location>
</feature>
<feature type="transmembrane region" description="Helical" evidence="5">
    <location>
        <begin position="253"/>
        <end position="270"/>
    </location>
</feature>
<reference evidence="7 8" key="1">
    <citation type="submission" date="2019-03" db="EMBL/GenBank/DDBJ databases">
        <title>Genomic Encyclopedia of Type Strains, Phase IV (KMG-IV): sequencing the most valuable type-strain genomes for metagenomic binning, comparative biology and taxonomic classification.</title>
        <authorList>
            <person name="Goeker M."/>
        </authorList>
    </citation>
    <scope>NUCLEOTIDE SEQUENCE [LARGE SCALE GENOMIC DNA]</scope>
    <source>
        <strain evidence="7 8">DSM 25287</strain>
    </source>
</reference>
<dbReference type="InterPro" id="IPR020846">
    <property type="entry name" value="MFS_dom"/>
</dbReference>
<dbReference type="PROSITE" id="PS50850">
    <property type="entry name" value="MFS"/>
    <property type="match status" value="1"/>
</dbReference>
<dbReference type="PANTHER" id="PTHR23508">
    <property type="entry name" value="CARBOXYLIC ACID TRANSPORTER PROTEIN HOMOLOG"/>
    <property type="match status" value="1"/>
</dbReference>
<feature type="transmembrane region" description="Helical" evidence="5">
    <location>
        <begin position="407"/>
        <end position="426"/>
    </location>
</feature>
<keyword evidence="8" id="KW-1185">Reference proteome</keyword>
<dbReference type="GO" id="GO:0046943">
    <property type="term" value="F:carboxylic acid transmembrane transporter activity"/>
    <property type="evidence" value="ECO:0007669"/>
    <property type="project" value="TreeGrafter"/>
</dbReference>
<dbReference type="EMBL" id="SLWY01000013">
    <property type="protein sequence ID" value="TCO80531.1"/>
    <property type="molecule type" value="Genomic_DNA"/>
</dbReference>
<evidence type="ECO:0000256" key="1">
    <source>
        <dbReference type="ARBA" id="ARBA00004141"/>
    </source>
</evidence>
<keyword evidence="2 5" id="KW-0812">Transmembrane</keyword>
<sequence length="453" mass="47250">MDVREAIHTQPMKAFQIVAIAICLIITMIDGYEILVVAFVAPYLSKDWNIGPVEIGYLLSAGVFGMAAGAIFISPFADRIGRRKHILICLVLIVVGMCLAGMAQSVPQMMALRAFSGLWMGGIVASLNVIVAELSSDQRRGTVMGIYGIGFPAGVALGGAVTGLLIAEWGWRAPFFFGGICTAIMAVVALVALPESIEYLVERRPRGALEAYNRIAAKLGYAPAAELPQPRSAAIAKAGARAIFSGALLRRTVFLWIGFAFLIVSFYFANTWTPKLIADATGNAGLGVRAGVLIAVGGVLGALAFAALCLRFRPRLVTVLLMFCGAVSFTLFANNFANAGLGLVLAVAVGMFANGGLAAFYAISPTIYPAAVRGTGVGLMIGFGRAAAIIAPIFTGYLLKAGWAPDTVYQFFAGLLIVAGIATLLLDGSYRGYSEDPEAAADGLPSSGTAGTA</sequence>
<evidence type="ECO:0000259" key="6">
    <source>
        <dbReference type="PROSITE" id="PS50850"/>
    </source>
</evidence>
<evidence type="ECO:0000256" key="4">
    <source>
        <dbReference type="ARBA" id="ARBA00023136"/>
    </source>
</evidence>